<dbReference type="InterPro" id="IPR022109">
    <property type="entry name" value="DUF3649"/>
</dbReference>
<dbReference type="RefSeq" id="WP_211926175.1">
    <property type="nucleotide sequence ID" value="NZ_JAGQFT020000013.1"/>
</dbReference>
<evidence type="ECO:0000313" key="2">
    <source>
        <dbReference type="EMBL" id="MBR0562230.1"/>
    </source>
</evidence>
<evidence type="ECO:0000256" key="1">
    <source>
        <dbReference type="SAM" id="Phobius"/>
    </source>
</evidence>
<dbReference type="EMBL" id="JAGQFT010000040">
    <property type="protein sequence ID" value="MBR0562230.1"/>
    <property type="molecule type" value="Genomic_DNA"/>
</dbReference>
<accession>A0A8J7VSC4</accession>
<organism evidence="2">
    <name type="scientific">Coralloluteibacterium stylophorae</name>
    <dbReference type="NCBI Taxonomy" id="1776034"/>
    <lineage>
        <taxon>Bacteria</taxon>
        <taxon>Pseudomonadati</taxon>
        <taxon>Pseudomonadota</taxon>
        <taxon>Gammaproteobacteria</taxon>
        <taxon>Lysobacterales</taxon>
        <taxon>Lysobacteraceae</taxon>
        <taxon>Coralloluteibacterium</taxon>
    </lineage>
</organism>
<comment type="caution">
    <text evidence="2">The sequence shown here is derived from an EMBL/GenBank/DDBJ whole genome shotgun (WGS) entry which is preliminary data.</text>
</comment>
<gene>
    <name evidence="3" type="ORF">KB893_016160</name>
    <name evidence="2" type="ORF">KB893_06825</name>
</gene>
<dbReference type="InterPro" id="IPR005625">
    <property type="entry name" value="PepSY-ass_TM"/>
</dbReference>
<feature type="transmembrane region" description="Helical" evidence="1">
    <location>
        <begin position="192"/>
        <end position="214"/>
    </location>
</feature>
<sequence>MKNSLTQSMAWLHTWSGLLIGWLLFVIFVGGTIACFDTELDRWTRPGIPAGVEADPDYDAVIARLEREDPSAHVWYVYAPHERYPAIKAGGWDVGRTFSTRSFDPATGEPLPESAGGEFFFELHYDLHAGTVGMYIVGIAGMAMLVAIVSGVIIHRRIFKDFFTFRPRAGGQRAWLDGHNLTAVLGLPFHLMIAYTGVAIFVASYMLAGLHLVYNMDAEAFYDEVAPHPHREEVHRPLETRAPLAPMLADARERLGGEPWLLAVEHPGDASSVVSIGLDHSRHVAWNHRTAYYDGATGAFMAVGPEPGAAYHAYQFLGGLHMVQFGSAAYRWLYFVLGLAGCVMIASGLQVWLEKRARQVAAAGALSGYGLVRVLNAGVVGGMPLASVAMLWANRLLPMDLAGRSAWEIRAFVAAWLLAAAWAVAGVRSPRRAWRGLFGATAILLCGLPVLNLLTSRDSHLGATLARGDWALAAVDLTALALGLVFALVTWRSGRRAGVAAAGDGAMRTAAGAR</sequence>
<name>A0A8J7VSC4_9GAMM</name>
<feature type="transmembrane region" description="Helical" evidence="1">
    <location>
        <begin position="405"/>
        <end position="425"/>
    </location>
</feature>
<keyword evidence="1" id="KW-1133">Transmembrane helix</keyword>
<reference evidence="3 4" key="1">
    <citation type="journal article" date="2021" name="Microbiol. Resour. Announc.">
        <title>Draft Genome Sequence of Coralloluteibacterium stylophorae LMG 29479T.</title>
        <authorList>
            <person name="Karlyshev A.V."/>
            <person name="Kudryashova E.B."/>
            <person name="Ariskina E.V."/>
            <person name="Conroy A.P."/>
            <person name="Abidueva E.Y."/>
        </authorList>
    </citation>
    <scope>NUCLEOTIDE SEQUENCE [LARGE SCALE GENOMIC DNA]</scope>
    <source>
        <strain evidence="3 4">LMG 29479</strain>
    </source>
</reference>
<evidence type="ECO:0000313" key="4">
    <source>
        <dbReference type="Proteomes" id="UP000675747"/>
    </source>
</evidence>
<dbReference type="EMBL" id="JAGQFT020000013">
    <property type="protein sequence ID" value="MBS7458676.1"/>
    <property type="molecule type" value="Genomic_DNA"/>
</dbReference>
<protein>
    <submittedName>
        <fullName evidence="2">PepSY domain-containing protein</fullName>
    </submittedName>
</protein>
<feature type="transmembrane region" description="Helical" evidence="1">
    <location>
        <begin position="132"/>
        <end position="154"/>
    </location>
</feature>
<dbReference type="PANTHER" id="PTHR34219">
    <property type="entry name" value="IRON-REGULATED INNER MEMBRANE PROTEIN-RELATED"/>
    <property type="match status" value="1"/>
</dbReference>
<dbReference type="AlphaFoldDB" id="A0A8J7VSC4"/>
<dbReference type="PROSITE" id="PS51257">
    <property type="entry name" value="PROKAR_LIPOPROTEIN"/>
    <property type="match status" value="1"/>
</dbReference>
<feature type="transmembrane region" description="Helical" evidence="1">
    <location>
        <begin position="374"/>
        <end position="393"/>
    </location>
</feature>
<evidence type="ECO:0000313" key="3">
    <source>
        <dbReference type="EMBL" id="MBS7458676.1"/>
    </source>
</evidence>
<reference evidence="2" key="2">
    <citation type="submission" date="2021-04" db="EMBL/GenBank/DDBJ databases">
        <authorList>
            <person name="Karlyshev A.V."/>
        </authorList>
    </citation>
    <scope>NUCLEOTIDE SEQUENCE</scope>
    <source>
        <strain evidence="2">LMG 29479</strain>
    </source>
</reference>
<keyword evidence="4" id="KW-1185">Reference proteome</keyword>
<dbReference type="Pfam" id="PF12365">
    <property type="entry name" value="DUF3649"/>
    <property type="match status" value="1"/>
</dbReference>
<dbReference type="Pfam" id="PF03929">
    <property type="entry name" value="PepSY_TM"/>
    <property type="match status" value="1"/>
</dbReference>
<feature type="transmembrane region" description="Helical" evidence="1">
    <location>
        <begin position="470"/>
        <end position="491"/>
    </location>
</feature>
<feature type="transmembrane region" description="Helical" evidence="1">
    <location>
        <begin position="437"/>
        <end position="455"/>
    </location>
</feature>
<keyword evidence="1" id="KW-0472">Membrane</keyword>
<keyword evidence="1" id="KW-0812">Transmembrane</keyword>
<feature type="transmembrane region" description="Helical" evidence="1">
    <location>
        <begin position="332"/>
        <end position="353"/>
    </location>
</feature>
<dbReference type="Proteomes" id="UP000675747">
    <property type="component" value="Unassembled WGS sequence"/>
</dbReference>
<feature type="transmembrane region" description="Helical" evidence="1">
    <location>
        <begin position="12"/>
        <end position="34"/>
    </location>
</feature>
<proteinExistence type="predicted"/>
<dbReference type="PANTHER" id="PTHR34219:SF4">
    <property type="entry name" value="PEPSY DOMAIN-CONTAINING PROTEIN"/>
    <property type="match status" value="1"/>
</dbReference>